<protein>
    <recommendedName>
        <fullName evidence="3">Lipoprotein</fullName>
    </recommendedName>
</protein>
<evidence type="ECO:0000313" key="2">
    <source>
        <dbReference type="Proteomes" id="UP001596492"/>
    </source>
</evidence>
<proteinExistence type="predicted"/>
<sequence length="223" mass="24623">MRVIWSTLLGTTLLASCASGVGGQSGIYSAYVPPKEGSLLTYMAYADGEADMEVKQLVVATGADYTLYANISEYGDPPQQEDYFIEYSGLYWHVCGDMAPSSAERRALQQMWPISENDSTIVEGTSLTETNVPTEVKIVSVGEFDSEEFGLQPIFKVRSSFDTPETTVFAPQMSVAMRIDWGDWGSENYAGNDQLKSISEDAEGQYNRYLDYGKSQCLPAELR</sequence>
<evidence type="ECO:0008006" key="3">
    <source>
        <dbReference type="Google" id="ProtNLM"/>
    </source>
</evidence>
<comment type="caution">
    <text evidence="1">The sequence shown here is derived from an EMBL/GenBank/DDBJ whole genome shotgun (WGS) entry which is preliminary data.</text>
</comment>
<dbReference type="PROSITE" id="PS51257">
    <property type="entry name" value="PROKAR_LIPOPROTEIN"/>
    <property type="match status" value="1"/>
</dbReference>
<keyword evidence="2" id="KW-1185">Reference proteome</keyword>
<dbReference type="Proteomes" id="UP001596492">
    <property type="component" value="Unassembled WGS sequence"/>
</dbReference>
<dbReference type="EMBL" id="JBHTBR010000002">
    <property type="protein sequence ID" value="MFC7290333.1"/>
    <property type="molecule type" value="Genomic_DNA"/>
</dbReference>
<gene>
    <name evidence="1" type="ORF">ACFQS8_01775</name>
</gene>
<organism evidence="1 2">
    <name type="scientific">Hirschia litorea</name>
    <dbReference type="NCBI Taxonomy" id="1199156"/>
    <lineage>
        <taxon>Bacteria</taxon>
        <taxon>Pseudomonadati</taxon>
        <taxon>Pseudomonadota</taxon>
        <taxon>Alphaproteobacteria</taxon>
        <taxon>Hyphomonadales</taxon>
        <taxon>Hyphomonadaceae</taxon>
        <taxon>Hirschia</taxon>
    </lineage>
</organism>
<dbReference type="RefSeq" id="WP_382165137.1">
    <property type="nucleotide sequence ID" value="NZ_JBHTBR010000002.1"/>
</dbReference>
<reference evidence="2" key="1">
    <citation type="journal article" date="2019" name="Int. J. Syst. Evol. Microbiol.">
        <title>The Global Catalogue of Microorganisms (GCM) 10K type strain sequencing project: providing services to taxonomists for standard genome sequencing and annotation.</title>
        <authorList>
            <consortium name="The Broad Institute Genomics Platform"/>
            <consortium name="The Broad Institute Genome Sequencing Center for Infectious Disease"/>
            <person name="Wu L."/>
            <person name="Ma J."/>
        </authorList>
    </citation>
    <scope>NUCLEOTIDE SEQUENCE [LARGE SCALE GENOMIC DNA]</scope>
    <source>
        <strain evidence="2">CCUG 51308</strain>
    </source>
</reference>
<evidence type="ECO:0000313" key="1">
    <source>
        <dbReference type="EMBL" id="MFC7290333.1"/>
    </source>
</evidence>
<accession>A0ABW2IGV3</accession>
<name>A0ABW2IGV3_9PROT</name>